<name>A0A6F8T5B4_9GAMM</name>
<dbReference type="AlphaFoldDB" id="A0A6F8T5B4"/>
<dbReference type="KEGG" id="lant:TUM19329_20000"/>
<gene>
    <name evidence="1" type="ORF">TUM19329_20000</name>
</gene>
<keyword evidence="2" id="KW-1185">Reference proteome</keyword>
<evidence type="ECO:0000313" key="1">
    <source>
        <dbReference type="EMBL" id="BCA95639.1"/>
    </source>
</evidence>
<reference evidence="1" key="1">
    <citation type="journal article" date="2020" name="Microbiol. Resour. Announc.">
        <title>Complete Genome Sequence of Novel Psychrotolerant Legionella Strain TUM19329, Isolated from Antarctic Lake Sediment.</title>
        <authorList>
            <person name="Shimada S."/>
            <person name="Nakai R."/>
            <person name="Aoki K."/>
            <person name="Shimoeda N."/>
            <person name="Ohno G."/>
            <person name="Miyazaki Y."/>
            <person name="Kudoh S."/>
            <person name="Imura S."/>
            <person name="Watanabe K."/>
            <person name="Ishii Y."/>
            <person name="Tateda K."/>
        </authorList>
    </citation>
    <scope>NUCLEOTIDE SEQUENCE [LARGE SCALE GENOMIC DNA]</scope>
    <source>
        <strain evidence="1">TUM19329</strain>
    </source>
</reference>
<accession>A0A6F8T5B4</accession>
<sequence>MGQDDGYKNLNVLKSLLTLTQDSETTYLSLLTNVGFTCEHLVKILGQKGGDNNFKALKKLLSLTEDTESTYLSQLTQAGFSGDHLVAILGHTGGCNNLTALIDLFLPSPQNNESTYLNLLTEAGFTCEQLVRVLNHTGGSKNLEALNKLLLPLPQDSERSYLNLLIEAGFSCEHMVTVLDNDWGSNNLEALIGILLPSPQDSNSTYFTLLTQAGFTCAHIVTVLGHGGGSMNLDVLKSLLLPLAQDSEMTRLGFLINAGFSCDTLVMVLGHGGGSRNLDALFSLVTNISISHFISSYPGAHDSIVILANGKSRSSHIGFLGAILSKEDLRKEINDGLLLDSLCKKIKPYCHKQLQQIHIDTIPDLKDFCNEDETFLKVRPTNKRKQTSFSNLEKTKKRKGIAPEEMLDLRALLEKLPSGESLNGKLSFLVDSETAESLKKLDKSLTGVKDICKVKNKNQYRVRLVDLSLYHNFYNQHPIDSVPFDFSNERHEEPLLSFPDEMISRFEIDYLPILPDEMLTHFNEVQESSVLAPVSPNAPLLSQLGLFGSHVKEASEMELANKEEAELNWHEYQG</sequence>
<dbReference type="EMBL" id="AP022839">
    <property type="protein sequence ID" value="BCA95639.1"/>
    <property type="molecule type" value="Genomic_DNA"/>
</dbReference>
<evidence type="ECO:0000313" key="2">
    <source>
        <dbReference type="Proteomes" id="UP000502894"/>
    </source>
</evidence>
<dbReference type="Proteomes" id="UP000502894">
    <property type="component" value="Chromosome"/>
</dbReference>
<dbReference type="Gene3D" id="6.10.140.500">
    <property type="match status" value="1"/>
</dbReference>
<proteinExistence type="predicted"/>
<organism evidence="1 2">
    <name type="scientific">Legionella antarctica</name>
    <dbReference type="NCBI Taxonomy" id="2708020"/>
    <lineage>
        <taxon>Bacteria</taxon>
        <taxon>Pseudomonadati</taxon>
        <taxon>Pseudomonadota</taxon>
        <taxon>Gammaproteobacteria</taxon>
        <taxon>Legionellales</taxon>
        <taxon>Legionellaceae</taxon>
        <taxon>Legionella</taxon>
    </lineage>
</organism>
<protein>
    <submittedName>
        <fullName evidence="1">Uncharacterized protein</fullName>
    </submittedName>
</protein>